<dbReference type="EMBL" id="JAPQKN010000002">
    <property type="protein sequence ID" value="KAJ5168381.1"/>
    <property type="molecule type" value="Genomic_DNA"/>
</dbReference>
<sequence>MPVIPLTDEAGPGIAVLKAAENCAATKLQSVMSNRSAAIWSGVVSSCMLLLIVKAPPMNTPSAPAVWDFAATSAALPNPRQRPDDARGQWAALDRTDAELVQPQRVREALERIIDQ</sequence>
<dbReference type="GeneID" id="81425276"/>
<dbReference type="OrthoDB" id="3034343at2759"/>
<proteinExistence type="predicted"/>
<evidence type="ECO:0000313" key="2">
    <source>
        <dbReference type="Proteomes" id="UP001149163"/>
    </source>
</evidence>
<comment type="caution">
    <text evidence="1">The sequence shown here is derived from an EMBL/GenBank/DDBJ whole genome shotgun (WGS) entry which is preliminary data.</text>
</comment>
<dbReference type="RefSeq" id="XP_056544842.1">
    <property type="nucleotide sequence ID" value="XM_056686100.1"/>
</dbReference>
<name>A0A9W9I5Q8_9EURO</name>
<gene>
    <name evidence="1" type="ORF">N7482_003975</name>
</gene>
<accession>A0A9W9I5Q8</accession>
<protein>
    <submittedName>
        <fullName evidence="1">Uncharacterized protein</fullName>
    </submittedName>
</protein>
<evidence type="ECO:0000313" key="1">
    <source>
        <dbReference type="EMBL" id="KAJ5168381.1"/>
    </source>
</evidence>
<reference evidence="1" key="2">
    <citation type="journal article" date="2023" name="IMA Fungus">
        <title>Comparative genomic study of the Penicillium genus elucidates a diverse pangenome and 15 lateral gene transfer events.</title>
        <authorList>
            <person name="Petersen C."/>
            <person name="Sorensen T."/>
            <person name="Nielsen M.R."/>
            <person name="Sondergaard T.E."/>
            <person name="Sorensen J.L."/>
            <person name="Fitzpatrick D.A."/>
            <person name="Frisvad J.C."/>
            <person name="Nielsen K.L."/>
        </authorList>
    </citation>
    <scope>NUCLEOTIDE SEQUENCE</scope>
    <source>
        <strain evidence="1">IBT 26290</strain>
    </source>
</reference>
<dbReference type="AlphaFoldDB" id="A0A9W9I5Q8"/>
<organism evidence="1 2">
    <name type="scientific">Penicillium canariense</name>
    <dbReference type="NCBI Taxonomy" id="189055"/>
    <lineage>
        <taxon>Eukaryota</taxon>
        <taxon>Fungi</taxon>
        <taxon>Dikarya</taxon>
        <taxon>Ascomycota</taxon>
        <taxon>Pezizomycotina</taxon>
        <taxon>Eurotiomycetes</taxon>
        <taxon>Eurotiomycetidae</taxon>
        <taxon>Eurotiales</taxon>
        <taxon>Aspergillaceae</taxon>
        <taxon>Penicillium</taxon>
    </lineage>
</organism>
<dbReference type="Proteomes" id="UP001149163">
    <property type="component" value="Unassembled WGS sequence"/>
</dbReference>
<keyword evidence="2" id="KW-1185">Reference proteome</keyword>
<reference evidence="1" key="1">
    <citation type="submission" date="2022-11" db="EMBL/GenBank/DDBJ databases">
        <authorList>
            <person name="Petersen C."/>
        </authorList>
    </citation>
    <scope>NUCLEOTIDE SEQUENCE</scope>
    <source>
        <strain evidence="1">IBT 26290</strain>
    </source>
</reference>